<dbReference type="Pfam" id="PF00171">
    <property type="entry name" value="Aldedh"/>
    <property type="match status" value="1"/>
</dbReference>
<protein>
    <recommendedName>
        <fullName evidence="4">Aldehyde dehydrogenase domain-containing protein</fullName>
    </recommendedName>
</protein>
<dbReference type="InterPro" id="IPR015590">
    <property type="entry name" value="Aldehyde_DH_dom"/>
</dbReference>
<keyword evidence="2" id="KW-0560">Oxidoreductase</keyword>
<dbReference type="Gene3D" id="3.40.605.10">
    <property type="entry name" value="Aldehyde Dehydrogenase, Chain A, domain 1"/>
    <property type="match status" value="1"/>
</dbReference>
<reference evidence="5" key="1">
    <citation type="submission" date="2018-05" db="EMBL/GenBank/DDBJ databases">
        <authorList>
            <person name="Lanie J.A."/>
            <person name="Ng W.-L."/>
            <person name="Kazmierczak K.M."/>
            <person name="Andrzejewski T.M."/>
            <person name="Davidsen T.M."/>
            <person name="Wayne K.J."/>
            <person name="Tettelin H."/>
            <person name="Glass J.I."/>
            <person name="Rusch D."/>
            <person name="Podicherti R."/>
            <person name="Tsui H.-C.T."/>
            <person name="Winkler M.E."/>
        </authorList>
    </citation>
    <scope>NUCLEOTIDE SEQUENCE</scope>
</reference>
<dbReference type="Gene3D" id="3.40.309.10">
    <property type="entry name" value="Aldehyde Dehydrogenase, Chain A, domain 2"/>
    <property type="match status" value="1"/>
</dbReference>
<dbReference type="EMBL" id="UINC01035067">
    <property type="protein sequence ID" value="SVB26878.1"/>
    <property type="molecule type" value="Genomic_DNA"/>
</dbReference>
<name>A0A382CKY3_9ZZZZ</name>
<proteinExistence type="inferred from homology"/>
<evidence type="ECO:0000313" key="5">
    <source>
        <dbReference type="EMBL" id="SVB26878.1"/>
    </source>
</evidence>
<evidence type="ECO:0000259" key="4">
    <source>
        <dbReference type="Pfam" id="PF00171"/>
    </source>
</evidence>
<dbReference type="PROSITE" id="PS00687">
    <property type="entry name" value="ALDEHYDE_DEHYDR_GLU"/>
    <property type="match status" value="1"/>
</dbReference>
<dbReference type="AlphaFoldDB" id="A0A382CKY3"/>
<dbReference type="PANTHER" id="PTHR43860">
    <property type="entry name" value="BETAINE ALDEHYDE DEHYDROGENASE"/>
    <property type="match status" value="1"/>
</dbReference>
<dbReference type="InterPro" id="IPR029510">
    <property type="entry name" value="Ald_DH_CS_GLU"/>
</dbReference>
<evidence type="ECO:0000256" key="3">
    <source>
        <dbReference type="ARBA" id="ARBA00023027"/>
    </source>
</evidence>
<dbReference type="InterPro" id="IPR016161">
    <property type="entry name" value="Ald_DH/histidinol_DH"/>
</dbReference>
<evidence type="ECO:0000256" key="1">
    <source>
        <dbReference type="ARBA" id="ARBA00009986"/>
    </source>
</evidence>
<organism evidence="5">
    <name type="scientific">marine metagenome</name>
    <dbReference type="NCBI Taxonomy" id="408172"/>
    <lineage>
        <taxon>unclassified sequences</taxon>
        <taxon>metagenomes</taxon>
        <taxon>ecological metagenomes</taxon>
    </lineage>
</organism>
<dbReference type="GO" id="GO:0016620">
    <property type="term" value="F:oxidoreductase activity, acting on the aldehyde or oxo group of donors, NAD or NADP as acceptor"/>
    <property type="evidence" value="ECO:0007669"/>
    <property type="project" value="InterPro"/>
</dbReference>
<gene>
    <name evidence="5" type="ORF">METZ01_LOCUS179732</name>
</gene>
<feature type="domain" description="Aldehyde dehydrogenase" evidence="4">
    <location>
        <begin position="28"/>
        <end position="518"/>
    </location>
</feature>
<accession>A0A382CKY3</accession>
<dbReference type="InterPro" id="IPR016162">
    <property type="entry name" value="Ald_DH_N"/>
</dbReference>
<dbReference type="FunFam" id="3.40.605.10:FF:000007">
    <property type="entry name" value="NAD/NADP-dependent betaine aldehyde dehydrogenase"/>
    <property type="match status" value="1"/>
</dbReference>
<comment type="similarity">
    <text evidence="1">Belongs to the aldehyde dehydrogenase family.</text>
</comment>
<keyword evidence="3" id="KW-0520">NAD</keyword>
<evidence type="ECO:0000256" key="2">
    <source>
        <dbReference type="ARBA" id="ARBA00023002"/>
    </source>
</evidence>
<dbReference type="SUPFAM" id="SSF53720">
    <property type="entry name" value="ALDH-like"/>
    <property type="match status" value="1"/>
</dbReference>
<sequence length="534" mass="56164">MKSLNKVQSHLIAECFNKLYIGGQFVDAIDGEKIPTYYPATGELLHEFPRGKANDVDAAIAAAEAAWVEGTWAGMSAAERAEIVTKMAQGIEDNIAMLAEIEAADVGKPYRQAAMTLGGAAGEGKYWCSLGKVLDAEQDVPVNSGGGEGGVPPSEWDVVYRRDPIGVIGLISAWNYPMNVAFRKVAPALVAGNCAILKPSEIAGLSCMFIGKLAQDAGIPPGVFNLVTGDRDAGAALAVSPSVSMISFTGSTLTGSKIMGACAPKLSQVALELGGKSALVVFDDTDLDKAVETTMKGFLANGGQICTAHTRLVVQDSIEAPLLNKLKEELEKLPFCNDPITEKDRGDRAWEDGMTDVVQPVVCDSQHKKIMGFLHEAKAAGVEVLTGGDVPDEATVGNSGGYFIQPTVLINVERDADVWQKEVFGPVLSVRSFSTEDDAVLEANSTSFGLASTVMSSDPAKAMRVANRIRAGAVFATSTGEGLLAEHPAVSRGGFGFSGVGRELGIGGLHEYTELKSVNYTGFSLADAKKKHTG</sequence>
<dbReference type="InterPro" id="IPR016163">
    <property type="entry name" value="Ald_DH_C"/>
</dbReference>
<dbReference type="PANTHER" id="PTHR43860:SF2">
    <property type="entry name" value="BETAINE ALDEHYDE DEHYDROGENASE-RELATED"/>
    <property type="match status" value="1"/>
</dbReference>